<dbReference type="Pfam" id="PF00651">
    <property type="entry name" value="BTB"/>
    <property type="match status" value="1"/>
</dbReference>
<dbReference type="InterPro" id="IPR011333">
    <property type="entry name" value="SKP1/BTB/POZ_sf"/>
</dbReference>
<feature type="compositionally biased region" description="Basic residues" evidence="8">
    <location>
        <begin position="1176"/>
        <end position="1185"/>
    </location>
</feature>
<feature type="compositionally biased region" description="Low complexity" evidence="8">
    <location>
        <begin position="800"/>
        <end position="811"/>
    </location>
</feature>
<sequence>MNFTFKKRSGVSILSLKHEKHNSQSQTQATQSQNVAKKSSTSELPVPSGNCTPNKISLKPELEKTDKERQHSATKMLDSSSDSPLKITPVDLDSSDDDGEPVKLKRKKTVPDLKKLKNKQDMRYDICKVEATNSAPAATENEPGAKKLKMEEITSRLKVFEKSAPGKFAVKGIESERKSSPRKSLEVEVAPAMINAPVATNACVKESVKVKPSAGAAKVELPCPVCNRNFKRNLRGHMKACAGKNGLTTEQLMLALELQRKQEDERQRLGLPQYLVNKKQTVNKKSGKTSDPNIQLALALSKSLKEAEEEAYLRETRMMLENQEDMTESQVAAAITAVTSEPETSVKGIQTVLVTGEARQLGIKKAPASTSSLRTVAPPYMTTSAEERLRRVTEKVAMCLLDEETSNDFVQKQPALRSVQVSDVLKRKLEEGNGLWKLATVSCEQEKDVYYVKGLREFVSPSVSNSGVLNLQPLQPSFPKPKDCIVKKRAHLPKLPSPKKRQESNLGRDWASILNSKTMSDVVVYAKDDVELRAHKLVLLVRCPAILKDLAAEMSQDGESVKEHMLLWSEFSESVVIAALEFIYCDSTCRALRLGNKDVQDLEALAQRYELTELLSHMEMMKKLRDQVHREDEQTNSSTSTHEPEPSLQIVETLDSRSELSYLVSQMDKSIFATTLVPTNDQTKIIQPEEAISAEVPALGSPNDDLKNIDLTTSLNNIKSSQDFQRSSVDDGVGELDQIQSQSDDDLFASLHDSKIYMDLLEDNTERENVEPAENDDSEDWRNLDGLDYLDTTPKRPKSTAALAPNTPTLASQESNTDATPHFEASPFSSPMERAMSELEVVTLSSDSASQKSVVSISPKMIVHTPDHHSLDDSVGVCEDLELTHLELAALKAYEKVMTPKPPSRAASTPGSSRITPMLDYSLMESPQLQKELDRYGIKHLRRNQAKLILRHIYDELHPKISSTPLARPANKTKKALQMKSKENQTLNAALAKASTSKATQPPTRITTPKKTTPVKKPAVKQPVHNISFAPPDEDYDSFDELLFDKPKRKTMSQPAIQRSSDSDFSDSSNNEGYGKYHGDDALEDVFTQQITETQSDVLVQIEEALKSDPGLYHRILTYEPIWLEEIKDLLKTNKVRVNPKVLLDFLDDQCITYRTDHQRPVKRAAQKRVWTQSQRGRKKKDFDV</sequence>
<protein>
    <recommendedName>
        <fullName evidence="7">Structure-specific endonuclease subunit SLX4</fullName>
    </recommendedName>
</protein>
<dbReference type="Pfam" id="PF09494">
    <property type="entry name" value="Slx4"/>
    <property type="match status" value="1"/>
</dbReference>
<evidence type="ECO:0000256" key="8">
    <source>
        <dbReference type="SAM" id="MobiDB-lite"/>
    </source>
</evidence>
<dbReference type="GO" id="GO:0006260">
    <property type="term" value="P:DNA replication"/>
    <property type="evidence" value="ECO:0007669"/>
    <property type="project" value="InterPro"/>
</dbReference>
<dbReference type="Proteomes" id="UP000494165">
    <property type="component" value="Unassembled WGS sequence"/>
</dbReference>
<dbReference type="InterPro" id="IPR018574">
    <property type="entry name" value="Structure-sp_endonuc_su_Slx4"/>
</dbReference>
<dbReference type="CDD" id="cd22999">
    <property type="entry name" value="SAP_SLX4"/>
    <property type="match status" value="1"/>
</dbReference>
<feature type="compositionally biased region" description="Low complexity" evidence="8">
    <location>
        <begin position="23"/>
        <end position="33"/>
    </location>
</feature>
<dbReference type="PANTHER" id="PTHR21541:SF3">
    <property type="entry name" value="STRUCTURE-SPECIFIC ENDONUCLEASE SUBUNIT SLX4"/>
    <property type="match status" value="1"/>
</dbReference>
<feature type="region of interest" description="Disordered" evidence="8">
    <location>
        <begin position="1050"/>
        <end position="1079"/>
    </location>
</feature>
<evidence type="ECO:0000259" key="9">
    <source>
        <dbReference type="PROSITE" id="PS50097"/>
    </source>
</evidence>
<evidence type="ECO:0000256" key="1">
    <source>
        <dbReference type="ARBA" id="ARBA00004123"/>
    </source>
</evidence>
<dbReference type="PROSITE" id="PS50097">
    <property type="entry name" value="BTB"/>
    <property type="match status" value="1"/>
</dbReference>
<keyword evidence="3" id="KW-0227">DNA damage</keyword>
<evidence type="ECO:0000313" key="10">
    <source>
        <dbReference type="EMBL" id="CAB3377887.1"/>
    </source>
</evidence>
<dbReference type="GO" id="GO:0000712">
    <property type="term" value="P:resolution of meiotic recombination intermediates"/>
    <property type="evidence" value="ECO:0007669"/>
    <property type="project" value="TreeGrafter"/>
</dbReference>
<dbReference type="Gene3D" id="3.30.710.10">
    <property type="entry name" value="Potassium Channel Kv1.1, Chain A"/>
    <property type="match status" value="1"/>
</dbReference>
<dbReference type="GO" id="GO:0033557">
    <property type="term" value="C:Slx1-Slx4 complex"/>
    <property type="evidence" value="ECO:0007669"/>
    <property type="project" value="InterPro"/>
</dbReference>
<feature type="region of interest" description="Disordered" evidence="8">
    <location>
        <begin position="763"/>
        <end position="829"/>
    </location>
</feature>
<feature type="region of interest" description="Disordered" evidence="8">
    <location>
        <begin position="627"/>
        <end position="649"/>
    </location>
</feature>
<gene>
    <name evidence="10" type="ORF">CLODIP_2_CD05816</name>
</gene>
<dbReference type="EMBL" id="CADEPI010000152">
    <property type="protein sequence ID" value="CAB3377887.1"/>
    <property type="molecule type" value="Genomic_DNA"/>
</dbReference>
<evidence type="ECO:0000256" key="2">
    <source>
        <dbReference type="ARBA" id="ARBA00006661"/>
    </source>
</evidence>
<reference evidence="10 11" key="1">
    <citation type="submission" date="2020-04" db="EMBL/GenBank/DDBJ databases">
        <authorList>
            <person name="Alioto T."/>
            <person name="Alioto T."/>
            <person name="Gomez Garrido J."/>
        </authorList>
    </citation>
    <scope>NUCLEOTIDE SEQUENCE [LARGE SCALE GENOMIC DNA]</scope>
</reference>
<comment type="similarity">
    <text evidence="2">Belongs to the SLX4 family.</text>
</comment>
<accession>A0A8S1D8W8</accession>
<evidence type="ECO:0000256" key="4">
    <source>
        <dbReference type="ARBA" id="ARBA00023172"/>
    </source>
</evidence>
<feature type="region of interest" description="Disordered" evidence="8">
    <location>
        <begin position="1"/>
        <end position="104"/>
    </location>
</feature>
<organism evidence="10 11">
    <name type="scientific">Cloeon dipterum</name>
    <dbReference type="NCBI Taxonomy" id="197152"/>
    <lineage>
        <taxon>Eukaryota</taxon>
        <taxon>Metazoa</taxon>
        <taxon>Ecdysozoa</taxon>
        <taxon>Arthropoda</taxon>
        <taxon>Hexapoda</taxon>
        <taxon>Insecta</taxon>
        <taxon>Pterygota</taxon>
        <taxon>Palaeoptera</taxon>
        <taxon>Ephemeroptera</taxon>
        <taxon>Pisciforma</taxon>
        <taxon>Baetidae</taxon>
        <taxon>Cloeon</taxon>
    </lineage>
</organism>
<dbReference type="GO" id="GO:0006281">
    <property type="term" value="P:DNA repair"/>
    <property type="evidence" value="ECO:0007669"/>
    <property type="project" value="UniProtKB-KW"/>
</dbReference>
<evidence type="ECO:0000256" key="7">
    <source>
        <dbReference type="ARBA" id="ARBA00029496"/>
    </source>
</evidence>
<dbReference type="SUPFAM" id="SSF54695">
    <property type="entry name" value="POZ domain"/>
    <property type="match status" value="1"/>
</dbReference>
<keyword evidence="5" id="KW-0234">DNA repair</keyword>
<feature type="region of interest" description="Disordered" evidence="8">
    <location>
        <begin position="992"/>
        <end position="1019"/>
    </location>
</feature>
<feature type="compositionally biased region" description="Polar residues" evidence="8">
    <location>
        <begin position="34"/>
        <end position="55"/>
    </location>
</feature>
<name>A0A8S1D8W8_9INSE</name>
<evidence type="ECO:0000256" key="3">
    <source>
        <dbReference type="ARBA" id="ARBA00022763"/>
    </source>
</evidence>
<keyword evidence="11" id="KW-1185">Reference proteome</keyword>
<keyword evidence="4" id="KW-0233">DNA recombination</keyword>
<dbReference type="PANTHER" id="PTHR21541">
    <property type="entry name" value="BTB POZ DOMAIN CONTAINING 12"/>
    <property type="match status" value="1"/>
</dbReference>
<feature type="region of interest" description="Disordered" evidence="8">
    <location>
        <begin position="1165"/>
        <end position="1185"/>
    </location>
</feature>
<dbReference type="AlphaFoldDB" id="A0A8S1D8W8"/>
<evidence type="ECO:0000256" key="5">
    <source>
        <dbReference type="ARBA" id="ARBA00023204"/>
    </source>
</evidence>
<dbReference type="OrthoDB" id="1931232at2759"/>
<feature type="compositionally biased region" description="Basic and acidic residues" evidence="8">
    <location>
        <begin position="58"/>
        <end position="71"/>
    </location>
</feature>
<dbReference type="InterPro" id="IPR000210">
    <property type="entry name" value="BTB/POZ_dom"/>
</dbReference>
<keyword evidence="6" id="KW-0539">Nucleus</keyword>
<comment type="caution">
    <text evidence="10">The sequence shown here is derived from an EMBL/GenBank/DDBJ whole genome shotgun (WGS) entry which is preliminary data.</text>
</comment>
<proteinExistence type="inferred from homology"/>
<feature type="domain" description="BTB" evidence="9">
    <location>
        <begin position="520"/>
        <end position="584"/>
    </location>
</feature>
<evidence type="ECO:0000313" key="11">
    <source>
        <dbReference type="Proteomes" id="UP000494165"/>
    </source>
</evidence>
<comment type="subcellular location">
    <subcellularLocation>
        <location evidence="1">Nucleus</location>
    </subcellularLocation>
</comment>
<evidence type="ECO:0000256" key="6">
    <source>
        <dbReference type="ARBA" id="ARBA00023242"/>
    </source>
</evidence>